<organism evidence="3 4">
    <name type="scientific">Parnassius apollo</name>
    <name type="common">Apollo butterfly</name>
    <name type="synonym">Papilio apollo</name>
    <dbReference type="NCBI Taxonomy" id="110799"/>
    <lineage>
        <taxon>Eukaryota</taxon>
        <taxon>Metazoa</taxon>
        <taxon>Ecdysozoa</taxon>
        <taxon>Arthropoda</taxon>
        <taxon>Hexapoda</taxon>
        <taxon>Insecta</taxon>
        <taxon>Pterygota</taxon>
        <taxon>Neoptera</taxon>
        <taxon>Endopterygota</taxon>
        <taxon>Lepidoptera</taxon>
        <taxon>Glossata</taxon>
        <taxon>Ditrysia</taxon>
        <taxon>Papilionoidea</taxon>
        <taxon>Papilionidae</taxon>
        <taxon>Parnassiinae</taxon>
        <taxon>Parnassini</taxon>
        <taxon>Parnassius</taxon>
        <taxon>Parnassius</taxon>
    </lineage>
</organism>
<name>A0A8S3Y9G0_PARAO</name>
<evidence type="ECO:0000313" key="4">
    <source>
        <dbReference type="Proteomes" id="UP000691718"/>
    </source>
</evidence>
<evidence type="ECO:0000313" key="3">
    <source>
        <dbReference type="EMBL" id="CAG5058051.1"/>
    </source>
</evidence>
<gene>
    <name evidence="3" type="ORF">PAPOLLO_LOCUS27403</name>
</gene>
<dbReference type="OrthoDB" id="7468299at2759"/>
<protein>
    <submittedName>
        <fullName evidence="3">(apollo) hypothetical protein</fullName>
    </submittedName>
</protein>
<dbReference type="EMBL" id="CAJQZP010001650">
    <property type="protein sequence ID" value="CAG5058051.1"/>
    <property type="molecule type" value="Genomic_DNA"/>
</dbReference>
<keyword evidence="2" id="KW-1133">Transmembrane helix</keyword>
<dbReference type="Proteomes" id="UP000691718">
    <property type="component" value="Unassembled WGS sequence"/>
</dbReference>
<feature type="compositionally biased region" description="Polar residues" evidence="1">
    <location>
        <begin position="221"/>
        <end position="231"/>
    </location>
</feature>
<evidence type="ECO:0000256" key="1">
    <source>
        <dbReference type="SAM" id="MobiDB-lite"/>
    </source>
</evidence>
<reference evidence="3" key="1">
    <citation type="submission" date="2021-04" db="EMBL/GenBank/DDBJ databases">
        <authorList>
            <person name="Tunstrom K."/>
        </authorList>
    </citation>
    <scope>NUCLEOTIDE SEQUENCE</scope>
</reference>
<proteinExistence type="predicted"/>
<feature type="transmembrane region" description="Helical" evidence="2">
    <location>
        <begin position="14"/>
        <end position="32"/>
    </location>
</feature>
<keyword evidence="2" id="KW-0812">Transmembrane</keyword>
<feature type="region of interest" description="Disordered" evidence="1">
    <location>
        <begin position="190"/>
        <end position="239"/>
    </location>
</feature>
<keyword evidence="2" id="KW-0472">Membrane</keyword>
<accession>A0A8S3Y9G0</accession>
<keyword evidence="4" id="KW-1185">Reference proteome</keyword>
<comment type="caution">
    <text evidence="3">The sequence shown here is derived from an EMBL/GenBank/DDBJ whole genome shotgun (WGS) entry which is preliminary data.</text>
</comment>
<evidence type="ECO:0000256" key="2">
    <source>
        <dbReference type="SAM" id="Phobius"/>
    </source>
</evidence>
<sequence>MQNKVALKYDNPKLQYIFVVVSFIITYVLANTKKEDSHMKIRALEIEKNKLHQQINAAIDDSVRTLQENNDTDAMAGINYLNILKSQIIELNSAESKGFNDTLIKTSDLSSSNGTKNRIEFNDTVSDIDSRRSRKMKHYELEKIFNPEIMITAKGPPSKAKINLENRLKIEKKLDEWILKRKLEKKRINEYRQKRKQKRKSNFEKCPNYGLNKVGKKSRRSSNTNETVISSDTKEPDSLDTARRLNRNKKNIRAVENAVKSHIWVACKPLFMKDTKKYTKIYA</sequence>
<dbReference type="AlphaFoldDB" id="A0A8S3Y9G0"/>